<dbReference type="PROSITE" id="PS51350">
    <property type="entry name" value="PTS_HPR_DOM"/>
    <property type="match status" value="1"/>
</dbReference>
<accession>V5WK38</accession>
<keyword evidence="4" id="KW-0598">Phosphotransferase system</keyword>
<protein>
    <submittedName>
        <fullName evidence="6">Phosphotransferase system, phosphocarrier protein HPr</fullName>
    </submittedName>
</protein>
<keyword evidence="3" id="KW-0963">Cytoplasm</keyword>
<feature type="domain" description="HPr" evidence="5">
    <location>
        <begin position="1"/>
        <end position="88"/>
    </location>
</feature>
<dbReference type="InterPro" id="IPR035895">
    <property type="entry name" value="HPr-like_sf"/>
</dbReference>
<dbReference type="SUPFAM" id="SSF55594">
    <property type="entry name" value="HPr-like"/>
    <property type="match status" value="1"/>
</dbReference>
<dbReference type="PANTHER" id="PTHR33705">
    <property type="entry name" value="PHOSPHOCARRIER PROTEIN HPR"/>
    <property type="match status" value="1"/>
</dbReference>
<evidence type="ECO:0000259" key="5">
    <source>
        <dbReference type="PROSITE" id="PS51350"/>
    </source>
</evidence>
<dbReference type="InterPro" id="IPR001020">
    <property type="entry name" value="PTS_HPr_His_P_site"/>
</dbReference>
<evidence type="ECO:0000313" key="7">
    <source>
        <dbReference type="Proteomes" id="UP000018680"/>
    </source>
</evidence>
<dbReference type="InterPro" id="IPR050399">
    <property type="entry name" value="HPr"/>
</dbReference>
<dbReference type="OrthoDB" id="9809047at2"/>
<keyword evidence="6" id="KW-0808">Transferase</keyword>
<dbReference type="Gene3D" id="3.30.1340.10">
    <property type="entry name" value="HPr-like"/>
    <property type="match status" value="1"/>
</dbReference>
<evidence type="ECO:0000256" key="1">
    <source>
        <dbReference type="ARBA" id="ARBA00004496"/>
    </source>
</evidence>
<evidence type="ECO:0000256" key="3">
    <source>
        <dbReference type="ARBA" id="ARBA00022490"/>
    </source>
</evidence>
<dbReference type="NCBIfam" id="TIGR01003">
    <property type="entry name" value="PTS_HPr_family"/>
    <property type="match status" value="1"/>
</dbReference>
<dbReference type="Pfam" id="PF00381">
    <property type="entry name" value="PTS-HPr"/>
    <property type="match status" value="1"/>
</dbReference>
<dbReference type="eggNOG" id="COG1925">
    <property type="taxonomic scope" value="Bacteria"/>
</dbReference>
<dbReference type="AlphaFoldDB" id="V5WK38"/>
<dbReference type="CDD" id="cd00367">
    <property type="entry name" value="PTS-HPr_like"/>
    <property type="match status" value="1"/>
</dbReference>
<dbReference type="Proteomes" id="UP000018680">
    <property type="component" value="Chromosome"/>
</dbReference>
<comment type="subcellular location">
    <subcellularLocation>
        <location evidence="1">Cytoplasm</location>
    </subcellularLocation>
</comment>
<dbReference type="InterPro" id="IPR000032">
    <property type="entry name" value="HPr-like"/>
</dbReference>
<dbReference type="HOGENOM" id="CLU_136230_2_2_12"/>
<dbReference type="PRINTS" id="PR00107">
    <property type="entry name" value="PHOSPHOCPHPR"/>
</dbReference>
<sequence length="88" mass="9650">MREKTITLTNPKGIHARPSAMILKTAENYQSSIQLIKEGEVADAGDIMAILSLGAMHGDEITIRADGPDEDAAIEHLLEVFARRFDDD</sequence>
<gene>
    <name evidence="6" type="ORF">L21SP2_2173</name>
</gene>
<dbReference type="PROSITE" id="PS00369">
    <property type="entry name" value="PTS_HPR_HIS"/>
    <property type="match status" value="1"/>
</dbReference>
<dbReference type="RefSeq" id="WP_024268440.1">
    <property type="nucleotide sequence ID" value="NC_023035.1"/>
</dbReference>
<reference evidence="6 7" key="1">
    <citation type="journal article" date="2015" name="Stand. Genomic Sci.">
        <title>Complete genome sequence and description of Salinispira pacifica gen. nov., sp. nov., a novel spirochaete isolated form a hypersaline microbial mat.</title>
        <authorList>
            <person name="Ben Hania W."/>
            <person name="Joseph M."/>
            <person name="Schumann P."/>
            <person name="Bunk B."/>
            <person name="Fiebig A."/>
            <person name="Sproer C."/>
            <person name="Klenk H.P."/>
            <person name="Fardeau M.L."/>
            <person name="Spring S."/>
        </authorList>
    </citation>
    <scope>NUCLEOTIDE SEQUENCE [LARGE SCALE GENOMIC DNA]</scope>
    <source>
        <strain evidence="6 7">L21-RPul-D2</strain>
    </source>
</reference>
<evidence type="ECO:0000256" key="4">
    <source>
        <dbReference type="ARBA" id="ARBA00022683"/>
    </source>
</evidence>
<dbReference type="PANTHER" id="PTHR33705:SF2">
    <property type="entry name" value="PHOSPHOCARRIER PROTEIN NPR"/>
    <property type="match status" value="1"/>
</dbReference>
<evidence type="ECO:0000256" key="2">
    <source>
        <dbReference type="ARBA" id="ARBA00010736"/>
    </source>
</evidence>
<dbReference type="KEGG" id="slr:L21SP2_2173"/>
<name>V5WK38_9SPIO</name>
<proteinExistence type="inferred from homology"/>
<dbReference type="GO" id="GO:0009401">
    <property type="term" value="P:phosphoenolpyruvate-dependent sugar phosphotransferase system"/>
    <property type="evidence" value="ECO:0007669"/>
    <property type="project" value="UniProtKB-KW"/>
</dbReference>
<comment type="similarity">
    <text evidence="2">Belongs to the HPr family.</text>
</comment>
<dbReference type="GO" id="GO:0016740">
    <property type="term" value="F:transferase activity"/>
    <property type="evidence" value="ECO:0007669"/>
    <property type="project" value="UniProtKB-KW"/>
</dbReference>
<dbReference type="EMBL" id="CP006939">
    <property type="protein sequence ID" value="AHC15536.1"/>
    <property type="molecule type" value="Genomic_DNA"/>
</dbReference>
<dbReference type="GO" id="GO:0005737">
    <property type="term" value="C:cytoplasm"/>
    <property type="evidence" value="ECO:0007669"/>
    <property type="project" value="UniProtKB-SubCell"/>
</dbReference>
<keyword evidence="7" id="KW-1185">Reference proteome</keyword>
<evidence type="ECO:0000313" key="6">
    <source>
        <dbReference type="EMBL" id="AHC15536.1"/>
    </source>
</evidence>
<dbReference type="STRING" id="1307761.L21SP2_2173"/>
<organism evidence="6 7">
    <name type="scientific">Salinispira pacifica</name>
    <dbReference type="NCBI Taxonomy" id="1307761"/>
    <lineage>
        <taxon>Bacteria</taxon>
        <taxon>Pseudomonadati</taxon>
        <taxon>Spirochaetota</taxon>
        <taxon>Spirochaetia</taxon>
        <taxon>Spirochaetales</taxon>
        <taxon>Spirochaetaceae</taxon>
        <taxon>Salinispira</taxon>
    </lineage>
</organism>